<protein>
    <submittedName>
        <fullName evidence="1">Uncharacterized protein</fullName>
    </submittedName>
</protein>
<sequence length="180" mass="19751">MVEPAKEKEFLRKKFRVEEVLKKKFKLCDASLFEVQENNKFSLFDPVFKTQPSNSHSSSVANFSHTRTSTTIRACTAAEAANPYPPKPGYPWASNFYSIPAILKSSATPIIVNNSTAGSNDFSASSNNSPTGSNNFPTLNSIFLSKFNSHSSSAHSNIFPTGSNIIPTPSHYPTTFSNNF</sequence>
<evidence type="ECO:0000313" key="1">
    <source>
        <dbReference type="EMBL" id="CAE1266964.1"/>
    </source>
</evidence>
<dbReference type="AlphaFoldDB" id="A0A812CG67"/>
<dbReference type="Proteomes" id="UP000597762">
    <property type="component" value="Unassembled WGS sequence"/>
</dbReference>
<organism evidence="1 2">
    <name type="scientific">Acanthosepion pharaonis</name>
    <name type="common">Pharaoh cuttlefish</name>
    <name type="synonym">Sepia pharaonis</name>
    <dbReference type="NCBI Taxonomy" id="158019"/>
    <lineage>
        <taxon>Eukaryota</taxon>
        <taxon>Metazoa</taxon>
        <taxon>Spiralia</taxon>
        <taxon>Lophotrochozoa</taxon>
        <taxon>Mollusca</taxon>
        <taxon>Cephalopoda</taxon>
        <taxon>Coleoidea</taxon>
        <taxon>Decapodiformes</taxon>
        <taxon>Sepiida</taxon>
        <taxon>Sepiina</taxon>
        <taxon>Sepiidae</taxon>
        <taxon>Acanthosepion</taxon>
    </lineage>
</organism>
<gene>
    <name evidence="1" type="ORF">SPHA_35402</name>
</gene>
<proteinExistence type="predicted"/>
<dbReference type="EMBL" id="CAHIKZ030001523">
    <property type="protein sequence ID" value="CAE1266964.1"/>
    <property type="molecule type" value="Genomic_DNA"/>
</dbReference>
<dbReference type="OrthoDB" id="424490at2759"/>
<evidence type="ECO:0000313" key="2">
    <source>
        <dbReference type="Proteomes" id="UP000597762"/>
    </source>
</evidence>
<reference evidence="1" key="1">
    <citation type="submission" date="2021-01" db="EMBL/GenBank/DDBJ databases">
        <authorList>
            <person name="Li R."/>
            <person name="Bekaert M."/>
        </authorList>
    </citation>
    <scope>NUCLEOTIDE SEQUENCE</scope>
    <source>
        <strain evidence="1">Farmed</strain>
    </source>
</reference>
<accession>A0A812CG67</accession>
<comment type="caution">
    <text evidence="1">The sequence shown here is derived from an EMBL/GenBank/DDBJ whole genome shotgun (WGS) entry which is preliminary data.</text>
</comment>
<name>A0A812CG67_ACAPH</name>
<keyword evidence="2" id="KW-1185">Reference proteome</keyword>